<name>A0ABR9V5T8_9CHRO</name>
<proteinExistence type="predicted"/>
<dbReference type="Proteomes" id="UP000654604">
    <property type="component" value="Unassembled WGS sequence"/>
</dbReference>
<organism evidence="2 3">
    <name type="scientific">Cyanobacterium stanieri LEGE 03274</name>
    <dbReference type="NCBI Taxonomy" id="1828756"/>
    <lineage>
        <taxon>Bacteria</taxon>
        <taxon>Bacillati</taxon>
        <taxon>Cyanobacteriota</taxon>
        <taxon>Cyanophyceae</taxon>
        <taxon>Oscillatoriophycideae</taxon>
        <taxon>Chroococcales</taxon>
        <taxon>Geminocystaceae</taxon>
        <taxon>Cyanobacterium</taxon>
    </lineage>
</organism>
<reference evidence="2 3" key="1">
    <citation type="submission" date="2020-10" db="EMBL/GenBank/DDBJ databases">
        <authorList>
            <person name="Castelo-Branco R."/>
            <person name="Eusebio N."/>
            <person name="Adriana R."/>
            <person name="Vieira A."/>
            <person name="Brugerolle De Fraissinette N."/>
            <person name="Rezende De Castro R."/>
            <person name="Schneider M.P."/>
            <person name="Vasconcelos V."/>
            <person name="Leao P.N."/>
        </authorList>
    </citation>
    <scope>NUCLEOTIDE SEQUENCE [LARGE SCALE GENOMIC DNA]</scope>
    <source>
        <strain evidence="2 3">LEGE 03274</strain>
    </source>
</reference>
<evidence type="ECO:0000313" key="2">
    <source>
        <dbReference type="EMBL" id="MBE9223250.1"/>
    </source>
</evidence>
<comment type="caution">
    <text evidence="2">The sequence shown here is derived from an EMBL/GenBank/DDBJ whole genome shotgun (WGS) entry which is preliminary data.</text>
</comment>
<accession>A0ABR9V5T8</accession>
<dbReference type="SUPFAM" id="SSF53335">
    <property type="entry name" value="S-adenosyl-L-methionine-dependent methyltransferases"/>
    <property type="match status" value="1"/>
</dbReference>
<dbReference type="Gene3D" id="3.40.50.150">
    <property type="entry name" value="Vaccinia Virus protein VP39"/>
    <property type="match status" value="1"/>
</dbReference>
<dbReference type="EMBL" id="JADEWC010000026">
    <property type="protein sequence ID" value="MBE9223250.1"/>
    <property type="molecule type" value="Genomic_DNA"/>
</dbReference>
<evidence type="ECO:0000313" key="3">
    <source>
        <dbReference type="Proteomes" id="UP000654604"/>
    </source>
</evidence>
<dbReference type="InterPro" id="IPR055259">
    <property type="entry name" value="YkvP/CgeB_Glyco_trans-like"/>
</dbReference>
<gene>
    <name evidence="2" type="ORF">IQ215_11135</name>
</gene>
<feature type="domain" description="Spore protein YkvP/CgeB glycosyl transferase-like" evidence="1">
    <location>
        <begin position="492"/>
        <end position="602"/>
    </location>
</feature>
<evidence type="ECO:0000259" key="1">
    <source>
        <dbReference type="Pfam" id="PF13524"/>
    </source>
</evidence>
<dbReference type="Gene3D" id="3.40.50.2000">
    <property type="entry name" value="Glycogen Phosphorylase B"/>
    <property type="match status" value="1"/>
</dbReference>
<dbReference type="InterPro" id="IPR029063">
    <property type="entry name" value="SAM-dependent_MTases_sf"/>
</dbReference>
<dbReference type="Pfam" id="PF13524">
    <property type="entry name" value="Glyco_trans_1_2"/>
    <property type="match status" value="1"/>
</dbReference>
<keyword evidence="3" id="KW-1185">Reference proteome</keyword>
<sequence>MNQSDLQPKLNQANQYFNQQEFSKASQLYLQLINENPQLKSNLSIRLAHCLILEANWQQISGNLIQGINYLSTSGWLNSLFQGKPVNAESKPIPWYTYPAIEFLEDKIKPDSIVFEFGGGNSTLWWASKAKQVISIESDQSWYDQIKQKMPDNVQLNLEIDEKKYADFINQYPDQYFDVVIVDGINRNNCLETSLNKLKHNGLLIFDNTDRYEYDKSINLLLSLGFKKIDFYGLIPSYTYKNCTSIFFKSTEILETTNLPSNKQSCLGKSCMQITNPRIGNIYNKSINDAALKNKKILYSHHWSINNQRQPILSENEIYITSTPQQKENVINLLHIGSEYEPQKILKQHQNDWQPDLFIAKVDSFFNVIPRNIQALNCPKVLILGDTQHGNQPLEKMIQYAKSEKYDFYITDHKRHHLWYYHLAGLKNLYWLPGLFLNPLIDNSESQNFEDPSISPNLFKDKVIFVGQASKFHPRRKAILEYLQKEIPNFWYGRLSQKDSLKAYSQALISLNISLNGDLNLRFFEIISSGGFLLTDRLSEESGMNLLFSEGEEYETFSNVQQLVDKVKYFLQYPELVEQYKQKAYQKYLNNYTPKHLAEQLQNIMEGKPVNDIFTVKTINRIKYLSGQGYSQSRIQIYQIIQDFHKYSEKLKIFVDNDNQFCHIEDFLDLPRVKIYLSANSNYLKNELYQYLLTSKTLHAIELLNDKYNNSYDILIVSKLILDIFLQGSKSEFLIISQDQSGLSNIRDFIENNYNGFTINVTQYIDFLAIHVNRENVTKNNVTGNLKLTNTNYLITPDWQSDEETLTEELYNLISTLAHNSPLSKGDSEESNPNIEREDIITLVIDTTGITEEDANLFLSGIAMNLMMEEELDLESILNFTFIDNLEESQWQKILPKITAKITLNSENQDIVNNKLFDDVISIMADGNNYVIMPDWSKDEQDLFNTFSEILINISSEEKATLLIDTNNSNEEEVGLFVSEVVMTLMLEKGIELSEGINVNFVKFTPTQWHNLEGFIKEKIISG</sequence>
<dbReference type="RefSeq" id="WP_193801390.1">
    <property type="nucleotide sequence ID" value="NZ_JADEWC010000026.1"/>
</dbReference>
<protein>
    <submittedName>
        <fullName evidence="2">Glycosyltransferase</fullName>
    </submittedName>
</protein>